<evidence type="ECO:0000256" key="4">
    <source>
        <dbReference type="PIRNR" id="PIRNR018169"/>
    </source>
</evidence>
<feature type="active site" description="Charge relay system" evidence="5">
    <location>
        <position position="308"/>
    </location>
</feature>
<keyword evidence="3 4" id="KW-0443">Lipid metabolism</keyword>
<evidence type="ECO:0000313" key="7">
    <source>
        <dbReference type="Proteomes" id="UP000054166"/>
    </source>
</evidence>
<dbReference type="PIRSF" id="PIRSF018169">
    <property type="entry name" value="PAF_acetylhydrolase"/>
    <property type="match status" value="1"/>
</dbReference>
<evidence type="ECO:0000313" key="6">
    <source>
        <dbReference type="EMBL" id="KIM76004.1"/>
    </source>
</evidence>
<dbReference type="AlphaFoldDB" id="A0A0C3F7U1"/>
<gene>
    <name evidence="6" type="ORF">PILCRDRAFT_826858</name>
</gene>
<dbReference type="EMBL" id="KN833040">
    <property type="protein sequence ID" value="KIM76004.1"/>
    <property type="molecule type" value="Genomic_DNA"/>
</dbReference>
<dbReference type="InterPro" id="IPR016715">
    <property type="entry name" value="PAF_acetylhydro_eukaryote"/>
</dbReference>
<dbReference type="EC" id="3.1.1.47" evidence="4"/>
<comment type="catalytic activity">
    <reaction evidence="4">
        <text>a 1-O-alkyl-2-acetyl-sn-glycero-3-phosphocholine + H2O = a 1-O-alkyl-sn-glycero-3-phosphocholine + acetate + H(+)</text>
        <dbReference type="Rhea" id="RHEA:17777"/>
        <dbReference type="ChEBI" id="CHEBI:15377"/>
        <dbReference type="ChEBI" id="CHEBI:15378"/>
        <dbReference type="ChEBI" id="CHEBI:30089"/>
        <dbReference type="ChEBI" id="CHEBI:30909"/>
        <dbReference type="ChEBI" id="CHEBI:36707"/>
        <dbReference type="EC" id="3.1.1.47"/>
    </reaction>
</comment>
<sequence length="432" mass="47691">MSDPEPPHVEILSKRSPWGAILNRTLPNYSGPLPVGVCDVELPVPRQTFGAFTHKKMPDAEAGLAMHTVLFSIFYPAQQGWSTTKRVVWFPKLDQTINGFLKMAKRTPSLLYKTIAYPLAAAAIYGTTFPAKPNAPLRELEPSNPEKKWPLIIFSHGVGCSRLMYSAFCGEMASRGYIVCAIEHRDGTSPSSTIVTEDGRAQKLDWLQWSDLDWPDLETQPADDTVLRHQQIKLRIAEIEGVIKAMTRLSRGEDITKTSIDTPDFDWSRWRSVDTNKPIIAGHSLGGSAAIAAAADHRFDFGSVLAFDPAVQRLEPWSLPIPAPLLVINSEEYTKGSEFQLLAKVVKYATSSLVFSIGGATHPSFSDVFLILPSYLNRRTGLRIDSDKVISLCVRAATQFLNGNGQRAKEMAQTSSGVEGKMEAGAFIYHKL</sequence>
<dbReference type="InParanoid" id="A0A0C3F7U1"/>
<dbReference type="PANTHER" id="PTHR10272">
    <property type="entry name" value="PLATELET-ACTIVATING FACTOR ACETYLHYDROLASE"/>
    <property type="match status" value="1"/>
</dbReference>
<protein>
    <recommendedName>
        <fullName evidence="4">Putative phospholipase</fullName>
        <ecNumber evidence="4">3.1.1.47</ecNumber>
    </recommendedName>
</protein>
<dbReference type="InterPro" id="IPR029058">
    <property type="entry name" value="AB_hydrolase_fold"/>
</dbReference>
<feature type="active site" description="Nucleophile" evidence="5">
    <location>
        <position position="284"/>
    </location>
</feature>
<comment type="similarity">
    <text evidence="4">Belongs to the serine esterase family.</text>
</comment>
<evidence type="ECO:0000256" key="3">
    <source>
        <dbReference type="ARBA" id="ARBA00023098"/>
    </source>
</evidence>
<feature type="active site" description="Charge relay system" evidence="5">
    <location>
        <position position="362"/>
    </location>
</feature>
<dbReference type="GO" id="GO:0003847">
    <property type="term" value="F:1-alkyl-2-acetylglycerophosphocholine esterase activity"/>
    <property type="evidence" value="ECO:0007669"/>
    <property type="project" value="UniProtKB-UniRule"/>
</dbReference>
<evidence type="ECO:0000256" key="1">
    <source>
        <dbReference type="ARBA" id="ARBA00022801"/>
    </source>
</evidence>
<dbReference type="STRING" id="765440.A0A0C3F7U1"/>
<evidence type="ECO:0000256" key="5">
    <source>
        <dbReference type="PIRSR" id="PIRSR018169-1"/>
    </source>
</evidence>
<reference evidence="6 7" key="1">
    <citation type="submission" date="2014-04" db="EMBL/GenBank/DDBJ databases">
        <authorList>
            <consortium name="DOE Joint Genome Institute"/>
            <person name="Kuo A."/>
            <person name="Tarkka M."/>
            <person name="Buscot F."/>
            <person name="Kohler A."/>
            <person name="Nagy L.G."/>
            <person name="Floudas D."/>
            <person name="Copeland A."/>
            <person name="Barry K.W."/>
            <person name="Cichocki N."/>
            <person name="Veneault-Fourrey C."/>
            <person name="LaButti K."/>
            <person name="Lindquist E.A."/>
            <person name="Lipzen A."/>
            <person name="Lundell T."/>
            <person name="Morin E."/>
            <person name="Murat C."/>
            <person name="Sun H."/>
            <person name="Tunlid A."/>
            <person name="Henrissat B."/>
            <person name="Grigoriev I.V."/>
            <person name="Hibbett D.S."/>
            <person name="Martin F."/>
            <person name="Nordberg H.P."/>
            <person name="Cantor M.N."/>
            <person name="Hua S.X."/>
        </authorList>
    </citation>
    <scope>NUCLEOTIDE SEQUENCE [LARGE SCALE GENOMIC DNA]</scope>
    <source>
        <strain evidence="6 7">F 1598</strain>
    </source>
</reference>
<reference evidence="7" key="2">
    <citation type="submission" date="2015-01" db="EMBL/GenBank/DDBJ databases">
        <title>Evolutionary Origins and Diversification of the Mycorrhizal Mutualists.</title>
        <authorList>
            <consortium name="DOE Joint Genome Institute"/>
            <consortium name="Mycorrhizal Genomics Consortium"/>
            <person name="Kohler A."/>
            <person name="Kuo A."/>
            <person name="Nagy L.G."/>
            <person name="Floudas D."/>
            <person name="Copeland A."/>
            <person name="Barry K.W."/>
            <person name="Cichocki N."/>
            <person name="Veneault-Fourrey C."/>
            <person name="LaButti K."/>
            <person name="Lindquist E.A."/>
            <person name="Lipzen A."/>
            <person name="Lundell T."/>
            <person name="Morin E."/>
            <person name="Murat C."/>
            <person name="Riley R."/>
            <person name="Ohm R."/>
            <person name="Sun H."/>
            <person name="Tunlid A."/>
            <person name="Henrissat B."/>
            <person name="Grigoriev I.V."/>
            <person name="Hibbett D.S."/>
            <person name="Martin F."/>
        </authorList>
    </citation>
    <scope>NUCLEOTIDE SEQUENCE [LARGE SCALE GENOMIC DNA]</scope>
    <source>
        <strain evidence="7">F 1598</strain>
    </source>
</reference>
<keyword evidence="2 4" id="KW-0442">Lipid degradation</keyword>
<dbReference type="OrthoDB" id="2363873at2759"/>
<keyword evidence="7" id="KW-1185">Reference proteome</keyword>
<proteinExistence type="inferred from homology"/>
<dbReference type="HOGENOM" id="CLU_022501_4_1_1"/>
<dbReference type="Proteomes" id="UP000054166">
    <property type="component" value="Unassembled WGS sequence"/>
</dbReference>
<dbReference type="Gene3D" id="3.40.50.1820">
    <property type="entry name" value="alpha/beta hydrolase"/>
    <property type="match status" value="1"/>
</dbReference>
<accession>A0A0C3F7U1</accession>
<keyword evidence="1 4" id="KW-0378">Hydrolase</keyword>
<dbReference type="GO" id="GO:0016042">
    <property type="term" value="P:lipid catabolic process"/>
    <property type="evidence" value="ECO:0007669"/>
    <property type="project" value="UniProtKB-KW"/>
</dbReference>
<organism evidence="6 7">
    <name type="scientific">Piloderma croceum (strain F 1598)</name>
    <dbReference type="NCBI Taxonomy" id="765440"/>
    <lineage>
        <taxon>Eukaryota</taxon>
        <taxon>Fungi</taxon>
        <taxon>Dikarya</taxon>
        <taxon>Basidiomycota</taxon>
        <taxon>Agaricomycotina</taxon>
        <taxon>Agaricomycetes</taxon>
        <taxon>Agaricomycetidae</taxon>
        <taxon>Atheliales</taxon>
        <taxon>Atheliaceae</taxon>
        <taxon>Piloderma</taxon>
    </lineage>
</organism>
<dbReference type="SUPFAM" id="SSF53474">
    <property type="entry name" value="alpha/beta-Hydrolases"/>
    <property type="match status" value="1"/>
</dbReference>
<name>A0A0C3F7U1_PILCF</name>
<dbReference type="Pfam" id="PF03403">
    <property type="entry name" value="PAF-AH_p_II"/>
    <property type="match status" value="1"/>
</dbReference>
<evidence type="ECO:0000256" key="2">
    <source>
        <dbReference type="ARBA" id="ARBA00022963"/>
    </source>
</evidence>
<dbReference type="PANTHER" id="PTHR10272:SF0">
    <property type="entry name" value="PLATELET-ACTIVATING FACTOR ACETYLHYDROLASE"/>
    <property type="match status" value="1"/>
</dbReference>